<gene>
    <name evidence="9" type="ORF">CR201_G0009388</name>
</gene>
<keyword evidence="7" id="KW-0804">Transcription</keyword>
<evidence type="ECO:0000256" key="3">
    <source>
        <dbReference type="ARBA" id="ARBA00022737"/>
    </source>
</evidence>
<keyword evidence="4" id="KW-0863">Zinc-finger</keyword>
<comment type="caution">
    <text evidence="9">The sequence shown here is derived from an EMBL/GenBank/DDBJ whole genome shotgun (WGS) entry which is preliminary data.</text>
</comment>
<keyword evidence="3" id="KW-0677">Repeat</keyword>
<dbReference type="EMBL" id="NDHI03003384">
    <property type="protein sequence ID" value="PNJ71159.1"/>
    <property type="molecule type" value="Genomic_DNA"/>
</dbReference>
<keyword evidence="8" id="KW-0539">Nucleus</keyword>
<keyword evidence="2" id="KW-0479">Metal-binding</keyword>
<keyword evidence="5" id="KW-0862">Zinc</keyword>
<dbReference type="InterPro" id="IPR051969">
    <property type="entry name" value="Zinc-finger_DNA-bd_regulators"/>
</dbReference>
<dbReference type="GO" id="GO:0008270">
    <property type="term" value="F:zinc ion binding"/>
    <property type="evidence" value="ECO:0007669"/>
    <property type="project" value="UniProtKB-KW"/>
</dbReference>
<evidence type="ECO:0000256" key="6">
    <source>
        <dbReference type="ARBA" id="ARBA00023015"/>
    </source>
</evidence>
<dbReference type="AlphaFoldDB" id="A0A2J8WN17"/>
<comment type="subcellular location">
    <subcellularLocation>
        <location evidence="1">Nucleus</location>
    </subcellularLocation>
</comment>
<proteinExistence type="predicted"/>
<evidence type="ECO:0000256" key="4">
    <source>
        <dbReference type="ARBA" id="ARBA00022771"/>
    </source>
</evidence>
<keyword evidence="6" id="KW-0805">Transcription regulation</keyword>
<feature type="non-terminal residue" evidence="9">
    <location>
        <position position="1"/>
    </location>
</feature>
<evidence type="ECO:0000313" key="9">
    <source>
        <dbReference type="EMBL" id="PNJ71159.1"/>
    </source>
</evidence>
<reference evidence="9" key="1">
    <citation type="submission" date="2017-12" db="EMBL/GenBank/DDBJ databases">
        <title>High-resolution comparative analysis of great ape genomes.</title>
        <authorList>
            <person name="Pollen A."/>
            <person name="Hastie A."/>
            <person name="Hormozdiari F."/>
            <person name="Dougherty M."/>
            <person name="Liu R."/>
            <person name="Chaisson M."/>
            <person name="Hoppe E."/>
            <person name="Hill C."/>
            <person name="Pang A."/>
            <person name="Hillier L."/>
            <person name="Baker C."/>
            <person name="Armstrong J."/>
            <person name="Shendure J."/>
            <person name="Paten B."/>
            <person name="Wilson R."/>
            <person name="Chao H."/>
            <person name="Schneider V."/>
            <person name="Ventura M."/>
            <person name="Kronenberg Z."/>
            <person name="Murali S."/>
            <person name="Gordon D."/>
            <person name="Cantsilieris S."/>
            <person name="Munson K."/>
            <person name="Nelson B."/>
            <person name="Raja A."/>
            <person name="Underwood J."/>
            <person name="Diekhans M."/>
            <person name="Fiddes I."/>
            <person name="Haussler D."/>
            <person name="Eichler E."/>
        </authorList>
    </citation>
    <scope>NUCLEOTIDE SEQUENCE [LARGE SCALE GENOMIC DNA]</scope>
    <source>
        <strain evidence="9">Susie</strain>
    </source>
</reference>
<evidence type="ECO:0000256" key="7">
    <source>
        <dbReference type="ARBA" id="ARBA00023163"/>
    </source>
</evidence>
<name>A0A2J8WN17_PONAB</name>
<evidence type="ECO:0000256" key="2">
    <source>
        <dbReference type="ARBA" id="ARBA00022723"/>
    </source>
</evidence>
<dbReference type="GO" id="GO:0000981">
    <property type="term" value="F:DNA-binding transcription factor activity, RNA polymerase II-specific"/>
    <property type="evidence" value="ECO:0007669"/>
    <property type="project" value="TreeGrafter"/>
</dbReference>
<sequence>ALSLLNSKQNTGKSLYCQAITTHSKSDLLVYSSKWKSNLSKI</sequence>
<dbReference type="GO" id="GO:0005634">
    <property type="term" value="C:nucleus"/>
    <property type="evidence" value="ECO:0007669"/>
    <property type="project" value="UniProtKB-SubCell"/>
</dbReference>
<dbReference type="PANTHER" id="PTHR45944">
    <property type="entry name" value="SCHNURRI, ISOFORM F"/>
    <property type="match status" value="1"/>
</dbReference>
<organism evidence="9">
    <name type="scientific">Pongo abelii</name>
    <name type="common">Sumatran orangutan</name>
    <name type="synonym">Pongo pygmaeus abelii</name>
    <dbReference type="NCBI Taxonomy" id="9601"/>
    <lineage>
        <taxon>Eukaryota</taxon>
        <taxon>Metazoa</taxon>
        <taxon>Chordata</taxon>
        <taxon>Craniata</taxon>
        <taxon>Vertebrata</taxon>
        <taxon>Euteleostomi</taxon>
        <taxon>Mammalia</taxon>
        <taxon>Eutheria</taxon>
        <taxon>Euarchontoglires</taxon>
        <taxon>Primates</taxon>
        <taxon>Haplorrhini</taxon>
        <taxon>Catarrhini</taxon>
        <taxon>Hominidae</taxon>
        <taxon>Pongo</taxon>
    </lineage>
</organism>
<dbReference type="GO" id="GO:0000978">
    <property type="term" value="F:RNA polymerase II cis-regulatory region sequence-specific DNA binding"/>
    <property type="evidence" value="ECO:0007669"/>
    <property type="project" value="TreeGrafter"/>
</dbReference>
<evidence type="ECO:0000256" key="8">
    <source>
        <dbReference type="ARBA" id="ARBA00023242"/>
    </source>
</evidence>
<evidence type="ECO:0000256" key="1">
    <source>
        <dbReference type="ARBA" id="ARBA00004123"/>
    </source>
</evidence>
<dbReference type="PANTHER" id="PTHR45944:SF3">
    <property type="entry name" value="ZINC FINGER PROTEIN 40"/>
    <property type="match status" value="1"/>
</dbReference>
<protein>
    <submittedName>
        <fullName evidence="9">HIVEP1 isoform 9</fullName>
    </submittedName>
</protein>
<accession>A0A2J8WN17</accession>
<evidence type="ECO:0000256" key="5">
    <source>
        <dbReference type="ARBA" id="ARBA00022833"/>
    </source>
</evidence>